<dbReference type="InterPro" id="IPR044580">
    <property type="entry name" value="MTAN"/>
</dbReference>
<gene>
    <name evidence="3" type="ORF">Naga_100003g166</name>
</gene>
<organism evidence="3 4">
    <name type="scientific">Nannochloropsis gaditana</name>
    <dbReference type="NCBI Taxonomy" id="72520"/>
    <lineage>
        <taxon>Eukaryota</taxon>
        <taxon>Sar</taxon>
        <taxon>Stramenopiles</taxon>
        <taxon>Ochrophyta</taxon>
        <taxon>Eustigmatophyceae</taxon>
        <taxon>Eustigmatales</taxon>
        <taxon>Monodopsidaceae</taxon>
        <taxon>Nannochloropsis</taxon>
    </lineage>
</organism>
<dbReference type="InterPro" id="IPR000845">
    <property type="entry name" value="Nucleoside_phosphorylase_d"/>
</dbReference>
<comment type="caution">
    <text evidence="3">The sequence shown here is derived from an EMBL/GenBank/DDBJ whole genome shotgun (WGS) entry which is preliminary data.</text>
</comment>
<name>W7TST5_9STRA</name>
<evidence type="ECO:0000259" key="2">
    <source>
        <dbReference type="Pfam" id="PF01048"/>
    </source>
</evidence>
<dbReference type="GO" id="GO:0009116">
    <property type="term" value="P:nucleoside metabolic process"/>
    <property type="evidence" value="ECO:0007669"/>
    <property type="project" value="InterPro"/>
</dbReference>
<dbReference type="Gene3D" id="3.40.50.1580">
    <property type="entry name" value="Nucleoside phosphorylase domain"/>
    <property type="match status" value="1"/>
</dbReference>
<evidence type="ECO:0000313" key="3">
    <source>
        <dbReference type="EMBL" id="EWM30290.1"/>
    </source>
</evidence>
<feature type="compositionally biased region" description="Low complexity" evidence="1">
    <location>
        <begin position="12"/>
        <end position="22"/>
    </location>
</feature>
<evidence type="ECO:0000313" key="4">
    <source>
        <dbReference type="Proteomes" id="UP000019335"/>
    </source>
</evidence>
<dbReference type="Proteomes" id="UP000019335">
    <property type="component" value="Chromosome 1"/>
</dbReference>
<keyword evidence="4" id="KW-1185">Reference proteome</keyword>
<reference evidence="3 4" key="1">
    <citation type="journal article" date="2014" name="Mol. Plant">
        <title>Chromosome Scale Genome Assembly and Transcriptome Profiling of Nannochloropsis gaditana in Nitrogen Depletion.</title>
        <authorList>
            <person name="Corteggiani Carpinelli E."/>
            <person name="Telatin A."/>
            <person name="Vitulo N."/>
            <person name="Forcato C."/>
            <person name="D'Angelo M."/>
            <person name="Schiavon R."/>
            <person name="Vezzi A."/>
            <person name="Giacometti G.M."/>
            <person name="Morosinotto T."/>
            <person name="Valle G."/>
        </authorList>
    </citation>
    <scope>NUCLEOTIDE SEQUENCE [LARGE SCALE GENOMIC DNA]</scope>
    <source>
        <strain evidence="3 4">B-31</strain>
    </source>
</reference>
<dbReference type="PANTHER" id="PTHR46994:SF1">
    <property type="entry name" value="5'-METHYLTHIOADENOSINE NUCLEOSIDASE"/>
    <property type="match status" value="1"/>
</dbReference>
<dbReference type="Pfam" id="PF01048">
    <property type="entry name" value="PNP_UDP_1"/>
    <property type="match status" value="1"/>
</dbReference>
<feature type="region of interest" description="Disordered" evidence="1">
    <location>
        <begin position="1"/>
        <end position="22"/>
    </location>
</feature>
<dbReference type="OrthoDB" id="1153057at2759"/>
<dbReference type="SUPFAM" id="SSF53167">
    <property type="entry name" value="Purine and uridine phosphorylases"/>
    <property type="match status" value="1"/>
</dbReference>
<proteinExistence type="predicted"/>
<feature type="compositionally biased region" description="Polar residues" evidence="1">
    <location>
        <begin position="1"/>
        <end position="11"/>
    </location>
</feature>
<dbReference type="EMBL" id="AZIL01000038">
    <property type="protein sequence ID" value="EWM30290.1"/>
    <property type="molecule type" value="Genomic_DNA"/>
</dbReference>
<dbReference type="PANTHER" id="PTHR46994">
    <property type="entry name" value="5'-METHYLTHIOADENOSINE/S-ADENOSYLHOMOCYSTEINE NUCLEOSIDASE 1"/>
    <property type="match status" value="1"/>
</dbReference>
<dbReference type="GO" id="GO:0008930">
    <property type="term" value="F:methylthioadenosine nucleosidase activity"/>
    <property type="evidence" value="ECO:0007669"/>
    <property type="project" value="InterPro"/>
</dbReference>
<dbReference type="GO" id="GO:0019509">
    <property type="term" value="P:L-methionine salvage from methylthioadenosine"/>
    <property type="evidence" value="ECO:0007669"/>
    <property type="project" value="InterPro"/>
</dbReference>
<dbReference type="InterPro" id="IPR035994">
    <property type="entry name" value="Nucleoside_phosphorylase_sf"/>
</dbReference>
<accession>W7TST5</accession>
<evidence type="ECO:0000256" key="1">
    <source>
        <dbReference type="SAM" id="MobiDB-lite"/>
    </source>
</evidence>
<sequence>MALRYSTRTQDSSSPFRSASPSPQVIMKGIKSIVITIAMEGEAMPLITKLGLTQQSNYFGHAAPFHCFTGTYNNYNLAIVTNGKDRKFGCDNVGTVPAALATYLAVEQLKPDLLINAGTAGGFESKGMAIGDVLISSTIHNHDRRMLLPIFVDYGVHNHKAVETPRLREALKFKLGVVSTGNSLDHVEADDALMAANDASVKDMEAAAVAWAAELYSVPYFALKVVTDIVDGAHATEEEFVANFAMAQRRLQEAVPATLDHVLGRSLEEL</sequence>
<dbReference type="AlphaFoldDB" id="W7TST5"/>
<protein>
    <submittedName>
        <fullName evidence="3">Nucleoside phosphorylase domain protein</fullName>
    </submittedName>
</protein>
<feature type="domain" description="Nucleoside phosphorylase" evidence="2">
    <location>
        <begin position="33"/>
        <end position="257"/>
    </location>
</feature>